<organism evidence="5 6">
    <name type="scientific">Fibrisoma montanum</name>
    <dbReference type="NCBI Taxonomy" id="2305895"/>
    <lineage>
        <taxon>Bacteria</taxon>
        <taxon>Pseudomonadati</taxon>
        <taxon>Bacteroidota</taxon>
        <taxon>Cytophagia</taxon>
        <taxon>Cytophagales</taxon>
        <taxon>Spirosomataceae</taxon>
        <taxon>Fibrisoma</taxon>
    </lineage>
</organism>
<feature type="domain" description="Methyltransferase" evidence="4">
    <location>
        <begin position="49"/>
        <end position="146"/>
    </location>
</feature>
<keyword evidence="2 5" id="KW-0808">Transferase</keyword>
<sequence>MTTQKEHESATWLDFWQQENEFDDSMSANYAYFLARVEKYVTVAKSQKVLDIGSGPGNLEDAWHDRVAEIHGLDVSKRYNELARSKHRHHPNVYFHDLSADDYLNFTVLADQRFDLIIVMSVVQYYRDASEVKQLLAAIRNVAAPGAKALICDLIVEENTMKDIWSIVTKSFRQGQLLSMLKLLVRLRFSAYYTIRQQNGFLVIPESEWLAMCRQLGLNATFIAEPITMQQERKSLLIQF</sequence>
<comment type="caution">
    <text evidence="5">The sequence shown here is derived from an EMBL/GenBank/DDBJ whole genome shotgun (WGS) entry which is preliminary data.</text>
</comment>
<name>A0A418M123_9BACT</name>
<evidence type="ECO:0000256" key="2">
    <source>
        <dbReference type="ARBA" id="ARBA00022679"/>
    </source>
</evidence>
<dbReference type="Pfam" id="PF13649">
    <property type="entry name" value="Methyltransf_25"/>
    <property type="match status" value="1"/>
</dbReference>
<dbReference type="RefSeq" id="WP_119670385.1">
    <property type="nucleotide sequence ID" value="NZ_QXED01000008.1"/>
</dbReference>
<dbReference type="GO" id="GO:0008168">
    <property type="term" value="F:methyltransferase activity"/>
    <property type="evidence" value="ECO:0007669"/>
    <property type="project" value="UniProtKB-KW"/>
</dbReference>
<dbReference type="InterPro" id="IPR041698">
    <property type="entry name" value="Methyltransf_25"/>
</dbReference>
<proteinExistence type="predicted"/>
<dbReference type="PANTHER" id="PTHR43464">
    <property type="entry name" value="METHYLTRANSFERASE"/>
    <property type="match status" value="1"/>
</dbReference>
<dbReference type="AlphaFoldDB" id="A0A418M123"/>
<evidence type="ECO:0000313" key="6">
    <source>
        <dbReference type="Proteomes" id="UP000283523"/>
    </source>
</evidence>
<dbReference type="InterPro" id="IPR029063">
    <property type="entry name" value="SAM-dependent_MTases_sf"/>
</dbReference>
<gene>
    <name evidence="5" type="ORF">DYU11_24550</name>
</gene>
<keyword evidence="6" id="KW-1185">Reference proteome</keyword>
<reference evidence="5 6" key="1">
    <citation type="submission" date="2018-08" db="EMBL/GenBank/DDBJ databases">
        <title>Fibrisoma montanum sp. nov., isolated from Danxia mountain soil.</title>
        <authorList>
            <person name="Huang Y."/>
        </authorList>
    </citation>
    <scope>NUCLEOTIDE SEQUENCE [LARGE SCALE GENOMIC DNA]</scope>
    <source>
        <strain evidence="5 6">HYT19</strain>
    </source>
</reference>
<protein>
    <submittedName>
        <fullName evidence="5">Class I SAM-dependent methyltransferase</fullName>
    </submittedName>
</protein>
<dbReference type="CDD" id="cd02440">
    <property type="entry name" value="AdoMet_MTases"/>
    <property type="match status" value="1"/>
</dbReference>
<evidence type="ECO:0000259" key="4">
    <source>
        <dbReference type="Pfam" id="PF13649"/>
    </source>
</evidence>
<dbReference type="EMBL" id="QXED01000008">
    <property type="protein sequence ID" value="RIV19280.1"/>
    <property type="molecule type" value="Genomic_DNA"/>
</dbReference>
<dbReference type="OrthoDB" id="9774345at2"/>
<keyword evidence="1 5" id="KW-0489">Methyltransferase</keyword>
<evidence type="ECO:0000313" key="5">
    <source>
        <dbReference type="EMBL" id="RIV19280.1"/>
    </source>
</evidence>
<evidence type="ECO:0000256" key="3">
    <source>
        <dbReference type="ARBA" id="ARBA00022691"/>
    </source>
</evidence>
<accession>A0A418M123</accession>
<keyword evidence="3" id="KW-0949">S-adenosyl-L-methionine</keyword>
<dbReference type="Gene3D" id="3.40.50.150">
    <property type="entry name" value="Vaccinia Virus protein VP39"/>
    <property type="match status" value="1"/>
</dbReference>
<evidence type="ECO:0000256" key="1">
    <source>
        <dbReference type="ARBA" id="ARBA00022603"/>
    </source>
</evidence>
<dbReference type="GO" id="GO:0032259">
    <property type="term" value="P:methylation"/>
    <property type="evidence" value="ECO:0007669"/>
    <property type="project" value="UniProtKB-KW"/>
</dbReference>
<dbReference type="Proteomes" id="UP000283523">
    <property type="component" value="Unassembled WGS sequence"/>
</dbReference>
<dbReference type="SUPFAM" id="SSF53335">
    <property type="entry name" value="S-adenosyl-L-methionine-dependent methyltransferases"/>
    <property type="match status" value="1"/>
</dbReference>
<dbReference type="PANTHER" id="PTHR43464:SF19">
    <property type="entry name" value="UBIQUINONE BIOSYNTHESIS O-METHYLTRANSFERASE, MITOCHONDRIAL"/>
    <property type="match status" value="1"/>
</dbReference>